<protein>
    <recommendedName>
        <fullName evidence="1">chorismate mutase</fullName>
        <ecNumber evidence="1">5.4.99.5</ecNumber>
    </recommendedName>
</protein>
<dbReference type="EMBL" id="JAAGVY010000002">
    <property type="protein sequence ID" value="NEN22211.1"/>
    <property type="molecule type" value="Genomic_DNA"/>
</dbReference>
<dbReference type="SUPFAM" id="SSF51569">
    <property type="entry name" value="Aldolase"/>
    <property type="match status" value="1"/>
</dbReference>
<keyword evidence="2" id="KW-0808">Transferase</keyword>
<dbReference type="InterPro" id="IPR036263">
    <property type="entry name" value="Chorismate_II_sf"/>
</dbReference>
<dbReference type="Gene3D" id="1.20.59.10">
    <property type="entry name" value="Chorismate mutase"/>
    <property type="match status" value="1"/>
</dbReference>
<dbReference type="PANTHER" id="PTHR43018">
    <property type="entry name" value="PHOSPHO-2-DEHYDRO-3-DEOXYHEPTONATE ALDOLASE"/>
    <property type="match status" value="1"/>
</dbReference>
<keyword evidence="5" id="KW-1185">Reference proteome</keyword>
<dbReference type="GO" id="GO:0016740">
    <property type="term" value="F:transferase activity"/>
    <property type="evidence" value="ECO:0007669"/>
    <property type="project" value="UniProtKB-KW"/>
</dbReference>
<reference evidence="4 5" key="1">
    <citation type="submission" date="2020-02" db="EMBL/GenBank/DDBJ databases">
        <title>Out from the shadows clarifying the taxonomy of the family Cryomorphaceae and related taxa by utilizing the GTDB taxonomic framework.</title>
        <authorList>
            <person name="Bowman J.P."/>
        </authorList>
    </citation>
    <scope>NUCLEOTIDE SEQUENCE [LARGE SCALE GENOMIC DNA]</scope>
    <source>
        <strain evidence="4 5">QSSC 1-22</strain>
    </source>
</reference>
<dbReference type="Gene3D" id="3.20.20.70">
    <property type="entry name" value="Aldolase class I"/>
    <property type="match status" value="1"/>
</dbReference>
<evidence type="ECO:0000313" key="4">
    <source>
        <dbReference type="EMBL" id="NEN22211.1"/>
    </source>
</evidence>
<evidence type="ECO:0000259" key="3">
    <source>
        <dbReference type="PROSITE" id="PS51168"/>
    </source>
</evidence>
<dbReference type="PANTHER" id="PTHR43018:SF1">
    <property type="entry name" value="PROTEIN AROA(G)"/>
    <property type="match status" value="1"/>
</dbReference>
<sequence>MLYNNIDTKHSDLAVAQQFKPFFKEKNKRAFWIAGPCSAETEEQVLSTARSLASANIDLFRAGIWKPRTRPNSFEGIGTQGLEWLNKVQTETGLKVCTEVANTAHVEACLKHGIDVVWIGARTTVSPFAVQEIADALQGSEVKVLIKNPINPDLKLWVGAIERVAKSGIEHIGAIHRGFSSFEINKYRNQPRWQIAIELKREFPDLTIICDSSHISGNRVLLEEVSQKALDLNYDGIMMEVHPNPDKAWSDAEQQVTPEVFAKLKERLIYRPAEIDDAAFNESLDNLRLQIDEIDDEIIALINSRMQIVDDIGAYKKRNNMSILQTKRWSEILDRCMTKATELGLSTEFISKMLETIHQESINRQHSILKRKD</sequence>
<dbReference type="SMART" id="SM00830">
    <property type="entry name" value="CM_2"/>
    <property type="match status" value="1"/>
</dbReference>
<dbReference type="Proteomes" id="UP000486602">
    <property type="component" value="Unassembled WGS sequence"/>
</dbReference>
<dbReference type="SUPFAM" id="SSF48600">
    <property type="entry name" value="Chorismate mutase II"/>
    <property type="match status" value="1"/>
</dbReference>
<dbReference type="GO" id="GO:0046417">
    <property type="term" value="P:chorismate metabolic process"/>
    <property type="evidence" value="ECO:0007669"/>
    <property type="project" value="InterPro"/>
</dbReference>
<dbReference type="InterPro" id="IPR006218">
    <property type="entry name" value="DAHP1/KDSA"/>
</dbReference>
<comment type="caution">
    <text evidence="4">The sequence shown here is derived from an EMBL/GenBank/DDBJ whole genome shotgun (WGS) entry which is preliminary data.</text>
</comment>
<evidence type="ECO:0000256" key="1">
    <source>
        <dbReference type="ARBA" id="ARBA00012404"/>
    </source>
</evidence>
<organism evidence="4 5">
    <name type="scientific">Cryomorpha ignava</name>
    <dbReference type="NCBI Taxonomy" id="101383"/>
    <lineage>
        <taxon>Bacteria</taxon>
        <taxon>Pseudomonadati</taxon>
        <taxon>Bacteroidota</taxon>
        <taxon>Flavobacteriia</taxon>
        <taxon>Flavobacteriales</taxon>
        <taxon>Cryomorphaceae</taxon>
        <taxon>Cryomorpha</taxon>
    </lineage>
</organism>
<dbReference type="AlphaFoldDB" id="A0A7K3WMH7"/>
<gene>
    <name evidence="4" type="ORF">G3O08_01670</name>
</gene>
<evidence type="ECO:0000313" key="5">
    <source>
        <dbReference type="Proteomes" id="UP000486602"/>
    </source>
</evidence>
<dbReference type="Pfam" id="PF00793">
    <property type="entry name" value="DAHP_synth_1"/>
    <property type="match status" value="1"/>
</dbReference>
<evidence type="ECO:0000256" key="2">
    <source>
        <dbReference type="ARBA" id="ARBA00022679"/>
    </source>
</evidence>
<dbReference type="PROSITE" id="PS51168">
    <property type="entry name" value="CHORISMATE_MUT_2"/>
    <property type="match status" value="1"/>
</dbReference>
<dbReference type="InterPro" id="IPR052899">
    <property type="entry name" value="Class-I_DAHP_synthase"/>
</dbReference>
<dbReference type="InterPro" id="IPR002701">
    <property type="entry name" value="CM_II_prokaryot"/>
</dbReference>
<name>A0A7K3WMH7_9FLAO</name>
<dbReference type="Pfam" id="PF01817">
    <property type="entry name" value="CM_2"/>
    <property type="match status" value="1"/>
</dbReference>
<dbReference type="EC" id="5.4.99.5" evidence="1"/>
<dbReference type="InterPro" id="IPR036979">
    <property type="entry name" value="CM_dom_sf"/>
</dbReference>
<dbReference type="GO" id="GO:0004106">
    <property type="term" value="F:chorismate mutase activity"/>
    <property type="evidence" value="ECO:0007669"/>
    <property type="project" value="UniProtKB-EC"/>
</dbReference>
<dbReference type="InterPro" id="IPR013785">
    <property type="entry name" value="Aldolase_TIM"/>
</dbReference>
<accession>A0A7K3WMH7</accession>
<proteinExistence type="predicted"/>
<feature type="domain" description="Chorismate mutase" evidence="3">
    <location>
        <begin position="278"/>
        <end position="369"/>
    </location>
</feature>